<keyword evidence="9" id="KW-1185">Reference proteome</keyword>
<keyword evidence="5" id="KW-0949">S-adenosyl-L-methionine</keyword>
<dbReference type="GO" id="GO:0043565">
    <property type="term" value="F:sequence-specific DNA binding"/>
    <property type="evidence" value="ECO:0007669"/>
    <property type="project" value="TreeGrafter"/>
</dbReference>
<dbReference type="PRINTS" id="PR00505">
    <property type="entry name" value="D12N6MTFRASE"/>
</dbReference>
<proteinExistence type="inferred from homology"/>
<dbReference type="GO" id="GO:1904047">
    <property type="term" value="F:S-adenosyl-L-methionine binding"/>
    <property type="evidence" value="ECO:0007669"/>
    <property type="project" value="TreeGrafter"/>
</dbReference>
<dbReference type="InterPro" id="IPR012263">
    <property type="entry name" value="M_m6A_EcoRV"/>
</dbReference>
<dbReference type="Proteomes" id="UP001288320">
    <property type="component" value="Unassembled WGS sequence"/>
</dbReference>
<dbReference type="PANTHER" id="PTHR30481">
    <property type="entry name" value="DNA ADENINE METHYLASE"/>
    <property type="match status" value="1"/>
</dbReference>
<dbReference type="Proteomes" id="UP001284901">
    <property type="component" value="Unassembled WGS sequence"/>
</dbReference>
<dbReference type="Gene3D" id="3.40.50.150">
    <property type="entry name" value="Vaccinia Virus protein VP39"/>
    <property type="match status" value="1"/>
</dbReference>
<dbReference type="GO" id="GO:0032259">
    <property type="term" value="P:methylation"/>
    <property type="evidence" value="ECO:0007669"/>
    <property type="project" value="UniProtKB-KW"/>
</dbReference>
<evidence type="ECO:0000256" key="3">
    <source>
        <dbReference type="ARBA" id="ARBA00022603"/>
    </source>
</evidence>
<evidence type="ECO:0000256" key="4">
    <source>
        <dbReference type="ARBA" id="ARBA00022679"/>
    </source>
</evidence>
<dbReference type="InterPro" id="IPR012327">
    <property type="entry name" value="MeTrfase_D12"/>
</dbReference>
<gene>
    <name evidence="7" type="ORF">R6G74_01020</name>
    <name evidence="8" type="ORF">R6P33_01250</name>
</gene>
<evidence type="ECO:0000256" key="1">
    <source>
        <dbReference type="ARBA" id="ARBA00006594"/>
    </source>
</evidence>
<dbReference type="InterPro" id="IPR029063">
    <property type="entry name" value="SAM-dependent_MTases_sf"/>
</dbReference>
<dbReference type="EMBL" id="JAWNFY010000003">
    <property type="protein sequence ID" value="MDY5145649.1"/>
    <property type="molecule type" value="Genomic_DNA"/>
</dbReference>
<evidence type="ECO:0000256" key="5">
    <source>
        <dbReference type="ARBA" id="ARBA00022691"/>
    </source>
</evidence>
<protein>
    <recommendedName>
        <fullName evidence="2">site-specific DNA-methyltransferase (adenine-specific)</fullName>
        <ecNumber evidence="2">2.1.1.72</ecNumber>
    </recommendedName>
</protein>
<dbReference type="GO" id="GO:0009307">
    <property type="term" value="P:DNA restriction-modification system"/>
    <property type="evidence" value="ECO:0007669"/>
    <property type="project" value="InterPro"/>
</dbReference>
<dbReference type="SUPFAM" id="SSF53335">
    <property type="entry name" value="S-adenosyl-L-methionine-dependent methyltransferases"/>
    <property type="match status" value="1"/>
</dbReference>
<dbReference type="Pfam" id="PF02086">
    <property type="entry name" value="MethyltransfD12"/>
    <property type="match status" value="1"/>
</dbReference>
<evidence type="ECO:0000256" key="2">
    <source>
        <dbReference type="ARBA" id="ARBA00011900"/>
    </source>
</evidence>
<dbReference type="GeneID" id="92813825"/>
<evidence type="ECO:0000313" key="10">
    <source>
        <dbReference type="Proteomes" id="UP001288320"/>
    </source>
</evidence>
<evidence type="ECO:0000313" key="7">
    <source>
        <dbReference type="EMBL" id="MDY5139900.1"/>
    </source>
</evidence>
<evidence type="ECO:0000313" key="9">
    <source>
        <dbReference type="Proteomes" id="UP001284901"/>
    </source>
</evidence>
<keyword evidence="3 7" id="KW-0489">Methyltransferase</keyword>
<sequence length="308" mass="34374">MGLINTSCVAECEGQTDALCIVARRTFSSLSPLRYPGGKAKLAGFLSKILDSDGGIRRYVEPYAGGAGAGIALLSSGQVNELHINDLDPAVYSFWKLFKNNVDRLVSFIENVPLDVEQWNYQRTIYREALCPSPELGLAFFYLNRTNRSGILNAGVIGGKKQTGNYKMDARFNRGALVKRVTDLIPHLDQMLVTNKDGRDIISAYGNDESTLLYIDPPYVQAGSRLYLNAFDGYDHMSLANVIHEYPEGRWVITYDNHPLVRDLYRNDYCVPLSITYSAHKKTTAQELLITSRYLADKIAIINKVAGM</sequence>
<dbReference type="RefSeq" id="WP_087071056.1">
    <property type="nucleotide sequence ID" value="NZ_CAUPFC010000006.1"/>
</dbReference>
<organism evidence="7 10">
    <name type="scientific">Actinotignum timonense</name>
    <dbReference type="NCBI Taxonomy" id="1870995"/>
    <lineage>
        <taxon>Bacteria</taxon>
        <taxon>Bacillati</taxon>
        <taxon>Actinomycetota</taxon>
        <taxon>Actinomycetes</taxon>
        <taxon>Actinomycetales</taxon>
        <taxon>Actinomycetaceae</taxon>
        <taxon>Actinotignum</taxon>
    </lineage>
</organism>
<dbReference type="Gene3D" id="1.10.1020.10">
    <property type="entry name" value="Adenine-specific Methyltransferase, Domain 2"/>
    <property type="match status" value="1"/>
</dbReference>
<evidence type="ECO:0000313" key="8">
    <source>
        <dbReference type="EMBL" id="MDY5145649.1"/>
    </source>
</evidence>
<dbReference type="InterPro" id="IPR023095">
    <property type="entry name" value="Ade_MeTrfase_dom_2"/>
</dbReference>
<dbReference type="GO" id="GO:0006298">
    <property type="term" value="P:mismatch repair"/>
    <property type="evidence" value="ECO:0007669"/>
    <property type="project" value="TreeGrafter"/>
</dbReference>
<dbReference type="AlphaFoldDB" id="A0AAW9HGC8"/>
<comment type="caution">
    <text evidence="7">The sequence shown here is derived from an EMBL/GenBank/DDBJ whole genome shotgun (WGS) entry which is preliminary data.</text>
</comment>
<accession>A0AAW9HGC8</accession>
<reference evidence="7 9" key="1">
    <citation type="submission" date="2023-10" db="EMBL/GenBank/DDBJ databases">
        <title>Whole Genome based description of the genera Actinobaculum and Actinotignum reveals a complex phylogenetic relationship within the species included in the genus Actinotignum.</title>
        <authorList>
            <person name="Jensen C.S."/>
            <person name="Dargis R."/>
            <person name="Kemp M."/>
            <person name="Christensen J.J."/>
        </authorList>
    </citation>
    <scope>NUCLEOTIDE SEQUENCE</scope>
    <source>
        <strain evidence="8 9">SLA_B089</strain>
        <strain evidence="7">SLA_B245</strain>
    </source>
</reference>
<dbReference type="GO" id="GO:0009007">
    <property type="term" value="F:site-specific DNA-methyltransferase (adenine-specific) activity"/>
    <property type="evidence" value="ECO:0007669"/>
    <property type="project" value="UniProtKB-EC"/>
</dbReference>
<name>A0AAW9HGC8_9ACTO</name>
<dbReference type="PIRSF" id="PIRSF000398">
    <property type="entry name" value="M_m6A_EcoRV"/>
    <property type="match status" value="1"/>
</dbReference>
<dbReference type="PANTHER" id="PTHR30481:SF2">
    <property type="entry name" value="SITE-SPECIFIC DNA-METHYLTRANSFERASE (ADENINE-SPECIFIC)"/>
    <property type="match status" value="1"/>
</dbReference>
<keyword evidence="4" id="KW-0808">Transferase</keyword>
<comment type="similarity">
    <text evidence="1">Belongs to the N(4)/N(6)-methyltransferase family.</text>
</comment>
<dbReference type="EC" id="2.1.1.72" evidence="2"/>
<comment type="catalytic activity">
    <reaction evidence="6">
        <text>a 2'-deoxyadenosine in DNA + S-adenosyl-L-methionine = an N(6)-methyl-2'-deoxyadenosine in DNA + S-adenosyl-L-homocysteine + H(+)</text>
        <dbReference type="Rhea" id="RHEA:15197"/>
        <dbReference type="Rhea" id="RHEA-COMP:12418"/>
        <dbReference type="Rhea" id="RHEA-COMP:12419"/>
        <dbReference type="ChEBI" id="CHEBI:15378"/>
        <dbReference type="ChEBI" id="CHEBI:57856"/>
        <dbReference type="ChEBI" id="CHEBI:59789"/>
        <dbReference type="ChEBI" id="CHEBI:90615"/>
        <dbReference type="ChEBI" id="CHEBI:90616"/>
        <dbReference type="EC" id="2.1.1.72"/>
    </reaction>
</comment>
<evidence type="ECO:0000256" key="6">
    <source>
        <dbReference type="ARBA" id="ARBA00047942"/>
    </source>
</evidence>
<dbReference type="EMBL" id="JAWNFV010000001">
    <property type="protein sequence ID" value="MDY5139900.1"/>
    <property type="molecule type" value="Genomic_DNA"/>
</dbReference>